<feature type="transmembrane region" description="Helical" evidence="8">
    <location>
        <begin position="371"/>
        <end position="390"/>
    </location>
</feature>
<dbReference type="PANTHER" id="PTHR43341">
    <property type="entry name" value="AMINO ACID PERMEASE"/>
    <property type="match status" value="1"/>
</dbReference>
<evidence type="ECO:0000256" key="7">
    <source>
        <dbReference type="ARBA" id="ARBA00023136"/>
    </source>
</evidence>
<evidence type="ECO:0000256" key="6">
    <source>
        <dbReference type="ARBA" id="ARBA00022989"/>
    </source>
</evidence>
<dbReference type="InterPro" id="IPR004840">
    <property type="entry name" value="Amino_acid_permease_CS"/>
</dbReference>
<name>A0ABX8IB08_9ASCO</name>
<dbReference type="PROSITE" id="PS00218">
    <property type="entry name" value="AMINO_ACID_PERMEASE_1"/>
    <property type="match status" value="1"/>
</dbReference>
<keyword evidence="3" id="KW-0813">Transport</keyword>
<organism evidence="10 11">
    <name type="scientific">Candidozyma haemuli</name>
    <dbReference type="NCBI Taxonomy" id="45357"/>
    <lineage>
        <taxon>Eukaryota</taxon>
        <taxon>Fungi</taxon>
        <taxon>Dikarya</taxon>
        <taxon>Ascomycota</taxon>
        <taxon>Saccharomycotina</taxon>
        <taxon>Pichiomycetes</taxon>
        <taxon>Metschnikowiaceae</taxon>
        <taxon>Candidozyma</taxon>
    </lineage>
</organism>
<dbReference type="PANTHER" id="PTHR43341:SF9">
    <property type="entry name" value="DICARBOXYLIC AMINO ACID PERMEASE"/>
    <property type="match status" value="1"/>
</dbReference>
<dbReference type="Proteomes" id="UP000825434">
    <property type="component" value="Chromosome 5"/>
</dbReference>
<evidence type="ECO:0000256" key="2">
    <source>
        <dbReference type="ARBA" id="ARBA00006983"/>
    </source>
</evidence>
<feature type="transmembrane region" description="Helical" evidence="8">
    <location>
        <begin position="345"/>
        <end position="365"/>
    </location>
</feature>
<dbReference type="Pfam" id="PF00324">
    <property type="entry name" value="AA_permease"/>
    <property type="match status" value="2"/>
</dbReference>
<feature type="transmembrane region" description="Helical" evidence="8">
    <location>
        <begin position="300"/>
        <end position="319"/>
    </location>
</feature>
<keyword evidence="5" id="KW-0029">Amino-acid transport</keyword>
<accession>A0ABX8IB08</accession>
<dbReference type="InterPro" id="IPR050524">
    <property type="entry name" value="APC_YAT"/>
</dbReference>
<comment type="subcellular location">
    <subcellularLocation>
        <location evidence="1">Membrane</location>
        <topology evidence="1">Multi-pass membrane protein</topology>
    </subcellularLocation>
</comment>
<evidence type="ECO:0000256" key="1">
    <source>
        <dbReference type="ARBA" id="ARBA00004141"/>
    </source>
</evidence>
<keyword evidence="4 8" id="KW-0812">Transmembrane</keyword>
<evidence type="ECO:0000259" key="9">
    <source>
        <dbReference type="Pfam" id="PF00324"/>
    </source>
</evidence>
<dbReference type="Gene3D" id="1.20.1740.10">
    <property type="entry name" value="Amino acid/polyamine transporter I"/>
    <property type="match status" value="1"/>
</dbReference>
<feature type="transmembrane region" description="Helical" evidence="8">
    <location>
        <begin position="49"/>
        <end position="68"/>
    </location>
</feature>
<proteinExistence type="inferred from homology"/>
<evidence type="ECO:0000313" key="10">
    <source>
        <dbReference type="EMBL" id="QWU89875.1"/>
    </source>
</evidence>
<evidence type="ECO:0000256" key="8">
    <source>
        <dbReference type="SAM" id="Phobius"/>
    </source>
</evidence>
<feature type="transmembrane region" description="Helical" evidence="8">
    <location>
        <begin position="438"/>
        <end position="457"/>
    </location>
</feature>
<keyword evidence="11" id="KW-1185">Reference proteome</keyword>
<dbReference type="InterPro" id="IPR004841">
    <property type="entry name" value="AA-permease/SLC12A_dom"/>
</dbReference>
<evidence type="ECO:0000313" key="11">
    <source>
        <dbReference type="Proteomes" id="UP000825434"/>
    </source>
</evidence>
<protein>
    <recommendedName>
        <fullName evidence="9">Amino acid permease/ SLC12A domain-containing protein</fullName>
    </recommendedName>
</protein>
<sequence length="508" mass="55808">MNTESAESKDFEKQIYSEDVASAEALNMGDALKESQAGDDQRLKRVLHARHLSMIAIGGALGTGLLIGTGNALRLAGPAAIFLSYSVIGFVVYMVLTGLGEVATHIPLADGFAGYCRRYLDYAISVDEERANPGIWIAVFLTVSTTINVLGVRFFGEVEFWVCIVKICTCIGLVILLLVIALGGGPSGDRLGFRFWQNPGAFRAYTEPERGVNIEGDLGRFVSFISVLVNSVFAYSSCEMVAIRLTFYRIVIFYVLNVLVLGMCVPFDDPRLLGTSGTNASASPFVIAIFNAQIQGLDHVINACILIFVTSAAVADMYIGSRTLYGLSMSGYAPKFFSKTDKRGVPYWGIVLAFGFGCLAFMATSSDSAEVFQHFVNVVSLNGLLAWSALKAQGYDRKKDLAFRSPIQPFGTYFSLGICVFVIFAKNFTVFLGSPFDYETFITGYIMLPVFIVFVRASEIDLTSFKEAFDIQEEKFLAQDEEDKAARRAAGNPINLKWLYEKIFGWVF</sequence>
<evidence type="ECO:0000256" key="4">
    <source>
        <dbReference type="ARBA" id="ARBA00022692"/>
    </source>
</evidence>
<feature type="transmembrane region" description="Helical" evidence="8">
    <location>
        <begin position="247"/>
        <end position="268"/>
    </location>
</feature>
<keyword evidence="6 8" id="KW-1133">Transmembrane helix</keyword>
<dbReference type="EMBL" id="CP076665">
    <property type="protein sequence ID" value="QWU89875.1"/>
    <property type="molecule type" value="Genomic_DNA"/>
</dbReference>
<keyword evidence="7 8" id="KW-0472">Membrane</keyword>
<feature type="domain" description="Amino acid permease/ SLC12A" evidence="9">
    <location>
        <begin position="134"/>
        <end position="457"/>
    </location>
</feature>
<feature type="transmembrane region" description="Helical" evidence="8">
    <location>
        <begin position="163"/>
        <end position="184"/>
    </location>
</feature>
<feature type="transmembrane region" description="Helical" evidence="8">
    <location>
        <begin position="135"/>
        <end position="156"/>
    </location>
</feature>
<evidence type="ECO:0000256" key="3">
    <source>
        <dbReference type="ARBA" id="ARBA00022448"/>
    </source>
</evidence>
<feature type="transmembrane region" description="Helical" evidence="8">
    <location>
        <begin position="410"/>
        <end position="432"/>
    </location>
</feature>
<feature type="transmembrane region" description="Helical" evidence="8">
    <location>
        <begin position="75"/>
        <end position="96"/>
    </location>
</feature>
<feature type="domain" description="Amino acid permease/ SLC12A" evidence="9">
    <location>
        <begin position="51"/>
        <end position="123"/>
    </location>
</feature>
<comment type="similarity">
    <text evidence="2">Belongs to the amino acid-polyamine-organocation (APC) superfamily. YAT (TC 2.A.3.10) family.</text>
</comment>
<reference evidence="10 11" key="1">
    <citation type="submission" date="2021-06" db="EMBL/GenBank/DDBJ databases">
        <title>Candida outbreak in Lebanon.</title>
        <authorList>
            <person name="Finianos M."/>
        </authorList>
    </citation>
    <scope>NUCLEOTIDE SEQUENCE [LARGE SCALE GENOMIC DNA]</scope>
    <source>
        <strain evidence="10">CA3LBN</strain>
    </source>
</reference>
<feature type="transmembrane region" description="Helical" evidence="8">
    <location>
        <begin position="218"/>
        <end position="235"/>
    </location>
</feature>
<evidence type="ECO:0000256" key="5">
    <source>
        <dbReference type="ARBA" id="ARBA00022970"/>
    </source>
</evidence>
<dbReference type="PIRSF" id="PIRSF006060">
    <property type="entry name" value="AA_transporter"/>
    <property type="match status" value="1"/>
</dbReference>
<gene>
    <name evidence="10" type="ORF">CA3LBN_004223</name>
</gene>